<dbReference type="EMBL" id="JACHKT010000025">
    <property type="protein sequence ID" value="MBB6004567.1"/>
    <property type="molecule type" value="Genomic_DNA"/>
</dbReference>
<dbReference type="Proteomes" id="UP000524404">
    <property type="component" value="Unassembled WGS sequence"/>
</dbReference>
<keyword evidence="2" id="KW-1185">Reference proteome</keyword>
<name>A0A841EK62_9BACT</name>
<proteinExistence type="predicted"/>
<gene>
    <name evidence="1" type="ORF">HNP25_003233</name>
</gene>
<dbReference type="AlphaFoldDB" id="A0A841EK62"/>
<evidence type="ECO:0000313" key="1">
    <source>
        <dbReference type="EMBL" id="MBB6004567.1"/>
    </source>
</evidence>
<organism evidence="1 2">
    <name type="scientific">Arcicella rosea</name>
    <dbReference type="NCBI Taxonomy" id="502909"/>
    <lineage>
        <taxon>Bacteria</taxon>
        <taxon>Pseudomonadati</taxon>
        <taxon>Bacteroidota</taxon>
        <taxon>Cytophagia</taxon>
        <taxon>Cytophagales</taxon>
        <taxon>Flectobacillaceae</taxon>
        <taxon>Arcicella</taxon>
    </lineage>
</organism>
<protein>
    <submittedName>
        <fullName evidence="1">Uncharacterized protein</fullName>
    </submittedName>
</protein>
<sequence length="52" mass="5808">MPLFVMNKGIFNNTVISKYQLIHGFRNSYLCLNQQSCLSSSNILNTVLTGSP</sequence>
<reference evidence="1 2" key="1">
    <citation type="submission" date="2020-08" db="EMBL/GenBank/DDBJ databases">
        <title>Functional genomics of gut bacteria from endangered species of beetles.</title>
        <authorList>
            <person name="Carlos-Shanley C."/>
        </authorList>
    </citation>
    <scope>NUCLEOTIDE SEQUENCE [LARGE SCALE GENOMIC DNA]</scope>
    <source>
        <strain evidence="1 2">S00070</strain>
    </source>
</reference>
<accession>A0A841EK62</accession>
<evidence type="ECO:0000313" key="2">
    <source>
        <dbReference type="Proteomes" id="UP000524404"/>
    </source>
</evidence>
<comment type="caution">
    <text evidence="1">The sequence shown here is derived from an EMBL/GenBank/DDBJ whole genome shotgun (WGS) entry which is preliminary data.</text>
</comment>